<dbReference type="Proteomes" id="UP000753724">
    <property type="component" value="Unassembled WGS sequence"/>
</dbReference>
<keyword evidence="1" id="KW-0472">Membrane</keyword>
<dbReference type="EMBL" id="JAAAPO010000001">
    <property type="protein sequence ID" value="NBC35543.1"/>
    <property type="molecule type" value="Genomic_DNA"/>
</dbReference>
<reference evidence="3" key="1">
    <citation type="submission" date="2020-01" db="EMBL/GenBank/DDBJ databases">
        <title>Sphingomonas sp. strain CSW-10.</title>
        <authorList>
            <person name="Chen W.-M."/>
        </authorList>
    </citation>
    <scope>NUCLEOTIDE SEQUENCE [LARGE SCALE GENOMIC DNA]</scope>
    <source>
        <strain evidence="3">FSY-8</strain>
    </source>
</reference>
<feature type="transmembrane region" description="Helical" evidence="1">
    <location>
        <begin position="47"/>
        <end position="65"/>
    </location>
</feature>
<dbReference type="InterPro" id="IPR057700">
    <property type="entry name" value="DUF7940"/>
</dbReference>
<dbReference type="Pfam" id="PF25612">
    <property type="entry name" value="DUF7940"/>
    <property type="match status" value="1"/>
</dbReference>
<proteinExistence type="predicted"/>
<feature type="transmembrane region" description="Helical" evidence="1">
    <location>
        <begin position="12"/>
        <end position="35"/>
    </location>
</feature>
<protein>
    <submittedName>
        <fullName evidence="2">Uncharacterized protein</fullName>
    </submittedName>
</protein>
<accession>A0ABW9XAI3</accession>
<keyword evidence="3" id="KW-1185">Reference proteome</keyword>
<dbReference type="RefSeq" id="WP_161716804.1">
    <property type="nucleotide sequence ID" value="NZ_JAAAPO010000001.1"/>
</dbReference>
<organism evidence="2 3">
    <name type="scientific">Novosphingobium ovatum</name>
    <dbReference type="NCBI Taxonomy" id="1908523"/>
    <lineage>
        <taxon>Bacteria</taxon>
        <taxon>Pseudomonadati</taxon>
        <taxon>Pseudomonadota</taxon>
        <taxon>Alphaproteobacteria</taxon>
        <taxon>Sphingomonadales</taxon>
        <taxon>Sphingomonadaceae</taxon>
        <taxon>Novosphingobium</taxon>
    </lineage>
</organism>
<evidence type="ECO:0000256" key="1">
    <source>
        <dbReference type="SAM" id="Phobius"/>
    </source>
</evidence>
<sequence>MRLTLIENWARHLWAAWSVRIAYLVALPGIVWPVIPDDVRAALPPEYVQIFAIVAAVSIAVARVVNQPKLTGAGQTGAEQSGAGE</sequence>
<evidence type="ECO:0000313" key="2">
    <source>
        <dbReference type="EMBL" id="NBC35543.1"/>
    </source>
</evidence>
<name>A0ABW9XAI3_9SPHN</name>
<gene>
    <name evidence="2" type="ORF">GTZ99_03120</name>
</gene>
<evidence type="ECO:0000313" key="3">
    <source>
        <dbReference type="Proteomes" id="UP000753724"/>
    </source>
</evidence>
<keyword evidence="1" id="KW-1133">Transmembrane helix</keyword>
<comment type="caution">
    <text evidence="2">The sequence shown here is derived from an EMBL/GenBank/DDBJ whole genome shotgun (WGS) entry which is preliminary data.</text>
</comment>
<keyword evidence="1" id="KW-0812">Transmembrane</keyword>